<evidence type="ECO:0000256" key="1">
    <source>
        <dbReference type="SAM" id="Phobius"/>
    </source>
</evidence>
<keyword evidence="1" id="KW-0472">Membrane</keyword>
<keyword evidence="1" id="KW-0812">Transmembrane</keyword>
<feature type="transmembrane region" description="Helical" evidence="1">
    <location>
        <begin position="64"/>
        <end position="86"/>
    </location>
</feature>
<evidence type="ECO:0000313" key="3">
    <source>
        <dbReference type="Proteomes" id="UP000249390"/>
    </source>
</evidence>
<comment type="caution">
    <text evidence="2">The sequence shown here is derived from an EMBL/GenBank/DDBJ whole genome shotgun (WGS) entry which is preliminary data.</text>
</comment>
<reference evidence="2 3" key="1">
    <citation type="submission" date="2018-06" db="EMBL/GenBank/DDBJ databases">
        <title>The Genome of Cuscuta australis (Dodder) Provides Insight into the Evolution of Plant Parasitism.</title>
        <authorList>
            <person name="Liu H."/>
        </authorList>
    </citation>
    <scope>NUCLEOTIDE SEQUENCE [LARGE SCALE GENOMIC DNA]</scope>
    <source>
        <strain evidence="3">cv. Yunnan</strain>
        <tissue evidence="2">Vines</tissue>
    </source>
</reference>
<dbReference type="EMBL" id="NQVE01000094">
    <property type="protein sequence ID" value="RAL49050.1"/>
    <property type="molecule type" value="Genomic_DNA"/>
</dbReference>
<gene>
    <name evidence="2" type="ORF">DM860_018237</name>
</gene>
<dbReference type="AlphaFoldDB" id="A0A328DV36"/>
<feature type="transmembrane region" description="Helical" evidence="1">
    <location>
        <begin position="26"/>
        <end position="52"/>
    </location>
</feature>
<proteinExistence type="predicted"/>
<dbReference type="Proteomes" id="UP000249390">
    <property type="component" value="Unassembled WGS sequence"/>
</dbReference>
<sequence length="173" mass="19345">MTAASDWFATKNERMNSIIDSLPVELLVLGTLGCDAKAVALGVVIVILQLVAPHCDFLVCRNDFGLLKVVVVFSLAISQIFFLAYISRKDGESKGTKSKAPFVYSWSIFLAAAFSLVVEVYVPLNPRIRTILVAILAFCCIFHFISCYYFICHEAVKDLFNNKKIKETIPFKH</sequence>
<evidence type="ECO:0000313" key="2">
    <source>
        <dbReference type="EMBL" id="RAL49050.1"/>
    </source>
</evidence>
<protein>
    <submittedName>
        <fullName evidence="2">Uncharacterized protein</fullName>
    </submittedName>
</protein>
<feature type="transmembrane region" description="Helical" evidence="1">
    <location>
        <begin position="106"/>
        <end position="124"/>
    </location>
</feature>
<feature type="transmembrane region" description="Helical" evidence="1">
    <location>
        <begin position="131"/>
        <end position="151"/>
    </location>
</feature>
<organism evidence="2 3">
    <name type="scientific">Cuscuta australis</name>
    <dbReference type="NCBI Taxonomy" id="267555"/>
    <lineage>
        <taxon>Eukaryota</taxon>
        <taxon>Viridiplantae</taxon>
        <taxon>Streptophyta</taxon>
        <taxon>Embryophyta</taxon>
        <taxon>Tracheophyta</taxon>
        <taxon>Spermatophyta</taxon>
        <taxon>Magnoliopsida</taxon>
        <taxon>eudicotyledons</taxon>
        <taxon>Gunneridae</taxon>
        <taxon>Pentapetalae</taxon>
        <taxon>asterids</taxon>
        <taxon>lamiids</taxon>
        <taxon>Solanales</taxon>
        <taxon>Convolvulaceae</taxon>
        <taxon>Cuscuteae</taxon>
        <taxon>Cuscuta</taxon>
        <taxon>Cuscuta subgen. Grammica</taxon>
        <taxon>Cuscuta sect. Cleistogrammica</taxon>
    </lineage>
</organism>
<name>A0A328DV36_9ASTE</name>
<keyword evidence="1" id="KW-1133">Transmembrane helix</keyword>
<accession>A0A328DV36</accession>
<keyword evidence="3" id="KW-1185">Reference proteome</keyword>